<name>A0AAD9XBF5_9ROSI</name>
<organism evidence="2 3">
    <name type="scientific">Dipteronia dyeriana</name>
    <dbReference type="NCBI Taxonomy" id="168575"/>
    <lineage>
        <taxon>Eukaryota</taxon>
        <taxon>Viridiplantae</taxon>
        <taxon>Streptophyta</taxon>
        <taxon>Embryophyta</taxon>
        <taxon>Tracheophyta</taxon>
        <taxon>Spermatophyta</taxon>
        <taxon>Magnoliopsida</taxon>
        <taxon>eudicotyledons</taxon>
        <taxon>Gunneridae</taxon>
        <taxon>Pentapetalae</taxon>
        <taxon>rosids</taxon>
        <taxon>malvids</taxon>
        <taxon>Sapindales</taxon>
        <taxon>Sapindaceae</taxon>
        <taxon>Hippocastanoideae</taxon>
        <taxon>Acereae</taxon>
        <taxon>Dipteronia</taxon>
    </lineage>
</organism>
<dbReference type="PANTHER" id="PTHR35218">
    <property type="entry name" value="RNASE H DOMAIN-CONTAINING PROTEIN"/>
    <property type="match status" value="1"/>
</dbReference>
<dbReference type="InterPro" id="IPR036691">
    <property type="entry name" value="Endo/exonu/phosph_ase_sf"/>
</dbReference>
<dbReference type="EMBL" id="JANJYI010000003">
    <property type="protein sequence ID" value="KAK2655928.1"/>
    <property type="molecule type" value="Genomic_DNA"/>
</dbReference>
<dbReference type="Proteomes" id="UP001280121">
    <property type="component" value="Unassembled WGS sequence"/>
</dbReference>
<gene>
    <name evidence="2" type="ORF">Ddye_008980</name>
</gene>
<dbReference type="AlphaFoldDB" id="A0AAD9XBF5"/>
<dbReference type="GO" id="GO:0003824">
    <property type="term" value="F:catalytic activity"/>
    <property type="evidence" value="ECO:0007669"/>
    <property type="project" value="InterPro"/>
</dbReference>
<sequence>MFLMERRCNQTKMELWRVKLGYTGKIIVDSEGKSGGLCLFWDSNTDVVLLSYSVGHIDVSIHGTNRCNWRFTGFYGHPEQAQRVNSWTLLRRLAGLSGLSWVCLGDFNEIMSDDEKMGGKKKIGRKFGF</sequence>
<dbReference type="Gene3D" id="3.60.10.10">
    <property type="entry name" value="Endonuclease/exonuclease/phosphatase"/>
    <property type="match status" value="1"/>
</dbReference>
<evidence type="ECO:0000313" key="3">
    <source>
        <dbReference type="Proteomes" id="UP001280121"/>
    </source>
</evidence>
<evidence type="ECO:0000259" key="1">
    <source>
        <dbReference type="Pfam" id="PF03372"/>
    </source>
</evidence>
<reference evidence="2" key="1">
    <citation type="journal article" date="2023" name="Plant J.">
        <title>Genome sequences and population genomics provide insights into the demographic history, inbreeding, and mutation load of two 'living fossil' tree species of Dipteronia.</title>
        <authorList>
            <person name="Feng Y."/>
            <person name="Comes H.P."/>
            <person name="Chen J."/>
            <person name="Zhu S."/>
            <person name="Lu R."/>
            <person name="Zhang X."/>
            <person name="Li P."/>
            <person name="Qiu J."/>
            <person name="Olsen K.M."/>
            <person name="Qiu Y."/>
        </authorList>
    </citation>
    <scope>NUCLEOTIDE SEQUENCE</scope>
    <source>
        <strain evidence="2">KIB01</strain>
    </source>
</reference>
<comment type="caution">
    <text evidence="2">The sequence shown here is derived from an EMBL/GenBank/DDBJ whole genome shotgun (WGS) entry which is preliminary data.</text>
</comment>
<dbReference type="Pfam" id="PF03372">
    <property type="entry name" value="Exo_endo_phos"/>
    <property type="match status" value="1"/>
</dbReference>
<dbReference type="PANTHER" id="PTHR35218:SF9">
    <property type="entry name" value="ENDONUCLEASE_EXONUCLEASE_PHOSPHATASE DOMAIN-CONTAINING PROTEIN"/>
    <property type="match status" value="1"/>
</dbReference>
<protein>
    <recommendedName>
        <fullName evidence="1">Endonuclease/exonuclease/phosphatase domain-containing protein</fullName>
    </recommendedName>
</protein>
<accession>A0AAD9XBF5</accession>
<keyword evidence="3" id="KW-1185">Reference proteome</keyword>
<dbReference type="SUPFAM" id="SSF56219">
    <property type="entry name" value="DNase I-like"/>
    <property type="match status" value="1"/>
</dbReference>
<feature type="domain" description="Endonuclease/exonuclease/phosphatase" evidence="1">
    <location>
        <begin position="29"/>
        <end position="116"/>
    </location>
</feature>
<dbReference type="InterPro" id="IPR005135">
    <property type="entry name" value="Endo/exonuclease/phosphatase"/>
</dbReference>
<proteinExistence type="predicted"/>
<evidence type="ECO:0000313" key="2">
    <source>
        <dbReference type="EMBL" id="KAK2655928.1"/>
    </source>
</evidence>